<accession>A0A7T3ZZ43</accession>
<dbReference type="SUPFAM" id="SSF47598">
    <property type="entry name" value="Ribbon-helix-helix"/>
    <property type="match status" value="1"/>
</dbReference>
<evidence type="ECO:0000313" key="2">
    <source>
        <dbReference type="EMBL" id="QQB14230.1"/>
    </source>
</evidence>
<sequence>MTAIQIRDVPPEIRDQLAARAREKGQSLSSYLRDVIIREARFADNARVIDEISTWEGQRNFSVDDVLDVIDTGRSA</sequence>
<name>A0A7T3ZZ43_9MICO</name>
<evidence type="ECO:0000313" key="3">
    <source>
        <dbReference type="Proteomes" id="UP000595374"/>
    </source>
</evidence>
<dbReference type="InterPro" id="IPR010985">
    <property type="entry name" value="Ribbon_hlx_hlx"/>
</dbReference>
<proteinExistence type="predicted"/>
<dbReference type="Proteomes" id="UP000595374">
    <property type="component" value="Chromosome"/>
</dbReference>
<dbReference type="GO" id="GO:0006355">
    <property type="term" value="P:regulation of DNA-templated transcription"/>
    <property type="evidence" value="ECO:0007669"/>
    <property type="project" value="InterPro"/>
</dbReference>
<gene>
    <name evidence="2" type="ORF">I6H47_15985</name>
</gene>
<reference evidence="2 3" key="1">
    <citation type="submission" date="2020-12" db="EMBL/GenBank/DDBJ databases">
        <title>FDA dAtabase for Regulatory Grade micrObial Sequences (FDA-ARGOS): Supporting development and validation of Infectious Disease Dx tests.</title>
        <authorList>
            <person name="Sproer C."/>
            <person name="Gronow S."/>
            <person name="Severitt S."/>
            <person name="Schroder I."/>
            <person name="Tallon L."/>
            <person name="Sadzewicz L."/>
            <person name="Zhao X."/>
            <person name="Boylan J."/>
            <person name="Ott S."/>
            <person name="Bowen H."/>
            <person name="Vavikolanu K."/>
            <person name="Mehta A."/>
            <person name="Aluvathingal J."/>
            <person name="Nadendla S."/>
            <person name="Lowell S."/>
            <person name="Myers T."/>
            <person name="Yan Y."/>
            <person name="Sichtig H."/>
        </authorList>
    </citation>
    <scope>NUCLEOTIDE SEQUENCE [LARGE SCALE GENOMIC DNA]</scope>
    <source>
        <strain evidence="2 3">FDAARGOS_990</strain>
    </source>
</reference>
<protein>
    <recommendedName>
        <fullName evidence="1">Antitoxin FitA-like ribbon-helix-helix domain-containing protein</fullName>
    </recommendedName>
</protein>
<dbReference type="EMBL" id="CP065989">
    <property type="protein sequence ID" value="QQB14230.1"/>
    <property type="molecule type" value="Genomic_DNA"/>
</dbReference>
<evidence type="ECO:0000259" key="1">
    <source>
        <dbReference type="Pfam" id="PF22513"/>
    </source>
</evidence>
<feature type="domain" description="Antitoxin FitA-like ribbon-helix-helix" evidence="1">
    <location>
        <begin position="3"/>
        <end position="37"/>
    </location>
</feature>
<dbReference type="InterPro" id="IPR053853">
    <property type="entry name" value="FitA-like_RHH"/>
</dbReference>
<dbReference type="RefSeq" id="WP_198499336.1">
    <property type="nucleotide sequence ID" value="NZ_CP065989.1"/>
</dbReference>
<dbReference type="AlphaFoldDB" id="A0A7T3ZZ43"/>
<organism evidence="2 3">
    <name type="scientific">Brevibacterium casei</name>
    <dbReference type="NCBI Taxonomy" id="33889"/>
    <lineage>
        <taxon>Bacteria</taxon>
        <taxon>Bacillati</taxon>
        <taxon>Actinomycetota</taxon>
        <taxon>Actinomycetes</taxon>
        <taxon>Micrococcales</taxon>
        <taxon>Brevibacteriaceae</taxon>
        <taxon>Brevibacterium</taxon>
    </lineage>
</organism>
<dbReference type="Pfam" id="PF22513">
    <property type="entry name" value="FitA-like_RHH"/>
    <property type="match status" value="1"/>
</dbReference>